<dbReference type="EnsemblPlants" id="ONIVA07G25230.1">
    <property type="protein sequence ID" value="ONIVA07G25230.1"/>
    <property type="gene ID" value="ONIVA07G25230"/>
</dbReference>
<dbReference type="OMA" id="AMDERCC"/>
<dbReference type="Gene3D" id="1.20.1280.50">
    <property type="match status" value="1"/>
</dbReference>
<keyword evidence="3" id="KW-1185">Reference proteome</keyword>
<dbReference type="HOGENOM" id="CLU_032609_3_0_1"/>
<evidence type="ECO:0000313" key="2">
    <source>
        <dbReference type="EnsemblPlants" id="ONIVA07G25230.1"/>
    </source>
</evidence>
<proteinExistence type="predicted"/>
<dbReference type="Pfam" id="PF12937">
    <property type="entry name" value="F-box-like"/>
    <property type="match status" value="1"/>
</dbReference>
<protein>
    <recommendedName>
        <fullName evidence="1">F-box domain-containing protein</fullName>
    </recommendedName>
</protein>
<dbReference type="InterPro" id="IPR001810">
    <property type="entry name" value="F-box_dom"/>
</dbReference>
<dbReference type="CDD" id="cd22157">
    <property type="entry name" value="F-box_AtFBW1-like"/>
    <property type="match status" value="1"/>
</dbReference>
<organism evidence="2">
    <name type="scientific">Oryza nivara</name>
    <name type="common">Indian wild rice</name>
    <name type="synonym">Oryza sativa f. spontanea</name>
    <dbReference type="NCBI Taxonomy" id="4536"/>
    <lineage>
        <taxon>Eukaryota</taxon>
        <taxon>Viridiplantae</taxon>
        <taxon>Streptophyta</taxon>
        <taxon>Embryophyta</taxon>
        <taxon>Tracheophyta</taxon>
        <taxon>Spermatophyta</taxon>
        <taxon>Magnoliopsida</taxon>
        <taxon>Liliopsida</taxon>
        <taxon>Poales</taxon>
        <taxon>Poaceae</taxon>
        <taxon>BOP clade</taxon>
        <taxon>Oryzoideae</taxon>
        <taxon>Oryzeae</taxon>
        <taxon>Oryzinae</taxon>
        <taxon>Oryza</taxon>
    </lineage>
</organism>
<reference evidence="2" key="1">
    <citation type="submission" date="2015-04" db="UniProtKB">
        <authorList>
            <consortium name="EnsemblPlants"/>
        </authorList>
    </citation>
    <scope>IDENTIFICATION</scope>
    <source>
        <strain evidence="2">SL10</strain>
    </source>
</reference>
<dbReference type="PANTHER" id="PTHR31672">
    <property type="entry name" value="BNACNNG10540D PROTEIN"/>
    <property type="match status" value="1"/>
</dbReference>
<sequence>MESARRNHADDIGGDLVYEILIRLPAKSLLRSGAVCKAWRRITTDPAFLSDHARRRPLEAVLYSSKINLDDPMVGGGGGSWGFIDIDHHCFQDDEYNSIVDLKLQPLPIAGDDHRRSPSPVGEGQLRRLARFPEYKNRRRPEGLPRLRYWQYAYFDEEDEYCVPLASCDGLLLLRKNAGDYVVCNPATRRWAQLPPPTRGAARDVWCTRESGLLCHCTGTRRSYPNTTASYYVLAAGDLRRRRLGVQATPINSPAVPRDMSCTKLMAPAALHGRLHWLLHPESGLAGHVVAFDTVTEAFTRMAPPPVTRKASADLLATDGCLMASEFTASSSVDLWVLDGYHGGAMDERCCWQLRHRVVMPWGATISVPRLVAGGDDGDVILAVDGGGLGVYNVRSETVVGVVGVEGLPWFVHRESLVQHAFFNDRALNCLPLFRFTSCS</sequence>
<dbReference type="AlphaFoldDB" id="A0A0E0I5E2"/>
<dbReference type="InterPro" id="IPR050796">
    <property type="entry name" value="SCF_F-box_component"/>
</dbReference>
<dbReference type="Proteomes" id="UP000006591">
    <property type="component" value="Chromosome 7"/>
</dbReference>
<reference evidence="2" key="2">
    <citation type="submission" date="2018-04" db="EMBL/GenBank/DDBJ databases">
        <title>OnivRS2 (Oryza nivara Reference Sequence Version 2).</title>
        <authorList>
            <person name="Zhang J."/>
            <person name="Kudrna D."/>
            <person name="Lee S."/>
            <person name="Talag J."/>
            <person name="Rajasekar S."/>
            <person name="Welchert J."/>
            <person name="Hsing Y.-I."/>
            <person name="Wing R.A."/>
        </authorList>
    </citation>
    <scope>NUCLEOTIDE SEQUENCE [LARGE SCALE GENOMIC DNA]</scope>
    <source>
        <strain evidence="2">SL10</strain>
    </source>
</reference>
<accession>A0A0E0I5E2</accession>
<feature type="domain" description="F-box" evidence="1">
    <location>
        <begin position="17"/>
        <end position="47"/>
    </location>
</feature>
<dbReference type="Gramene" id="ONIVA07G25230.1">
    <property type="protein sequence ID" value="ONIVA07G25230.1"/>
    <property type="gene ID" value="ONIVA07G25230"/>
</dbReference>
<dbReference type="InterPro" id="IPR036047">
    <property type="entry name" value="F-box-like_dom_sf"/>
</dbReference>
<evidence type="ECO:0000259" key="1">
    <source>
        <dbReference type="Pfam" id="PF12937"/>
    </source>
</evidence>
<dbReference type="PANTHER" id="PTHR31672:SF13">
    <property type="entry name" value="F-BOX PROTEIN CPR30-LIKE"/>
    <property type="match status" value="1"/>
</dbReference>
<dbReference type="SUPFAM" id="SSF81383">
    <property type="entry name" value="F-box domain"/>
    <property type="match status" value="1"/>
</dbReference>
<evidence type="ECO:0000313" key="3">
    <source>
        <dbReference type="Proteomes" id="UP000006591"/>
    </source>
</evidence>
<name>A0A0E0I5E2_ORYNI</name>